<protein>
    <submittedName>
        <fullName evidence="1">Uncharacterized protein</fullName>
    </submittedName>
</protein>
<gene>
    <name evidence="1" type="ORF">SCF082_LOCUS35763</name>
</gene>
<keyword evidence="2" id="KW-1185">Reference proteome</keyword>
<organism evidence="1 2">
    <name type="scientific">Durusdinium trenchii</name>
    <dbReference type="NCBI Taxonomy" id="1381693"/>
    <lineage>
        <taxon>Eukaryota</taxon>
        <taxon>Sar</taxon>
        <taxon>Alveolata</taxon>
        <taxon>Dinophyceae</taxon>
        <taxon>Suessiales</taxon>
        <taxon>Symbiodiniaceae</taxon>
        <taxon>Durusdinium</taxon>
    </lineage>
</organism>
<dbReference type="EMBL" id="CAXAMM010034446">
    <property type="protein sequence ID" value="CAK9072836.1"/>
    <property type="molecule type" value="Genomic_DNA"/>
</dbReference>
<sequence length="273" mass="30736">MASSEDPLGPKTVKESFKWAPLFLERLFNHFGRTKVIQRLRKWRWEVGTVFSGIGCAEAALTSLEAAVQQSLRKGDGDIKYKVHEKYYSDLESADVHIIENVTEYQLERYFNLYFNPDGSTGPRVFGVMWKTAYIGLWNPNFEFVEVLNSLRESNLQDYMDPSKFKRTDWEVADLNQRVAANRGRSECKDGSLMCVTTNSGRLYNKALQRVMHPLELLATHSLPVDAKQSAISKSPKLELSSTSKTAQIRMAGNAMSVPTMGAIIVATILGLS</sequence>
<comment type="caution">
    <text evidence="1">The sequence shown here is derived from an EMBL/GenBank/DDBJ whole genome shotgun (WGS) entry which is preliminary data.</text>
</comment>
<evidence type="ECO:0000313" key="2">
    <source>
        <dbReference type="Proteomes" id="UP001642464"/>
    </source>
</evidence>
<dbReference type="Proteomes" id="UP001642464">
    <property type="component" value="Unassembled WGS sequence"/>
</dbReference>
<name>A0ABP0P9V0_9DINO</name>
<reference evidence="1 2" key="1">
    <citation type="submission" date="2024-02" db="EMBL/GenBank/DDBJ databases">
        <authorList>
            <person name="Chen Y."/>
            <person name="Shah S."/>
            <person name="Dougan E. K."/>
            <person name="Thang M."/>
            <person name="Chan C."/>
        </authorList>
    </citation>
    <scope>NUCLEOTIDE SEQUENCE [LARGE SCALE GENOMIC DNA]</scope>
</reference>
<proteinExistence type="predicted"/>
<accession>A0ABP0P9V0</accession>
<evidence type="ECO:0000313" key="1">
    <source>
        <dbReference type="EMBL" id="CAK9072836.1"/>
    </source>
</evidence>